<evidence type="ECO:0000313" key="1">
    <source>
        <dbReference type="EMBL" id="SUB58737.1"/>
    </source>
</evidence>
<reference evidence="1 2" key="1">
    <citation type="submission" date="2018-06" db="EMBL/GenBank/DDBJ databases">
        <authorList>
            <consortium name="Pathogen Informatics"/>
            <person name="Doyle S."/>
        </authorList>
    </citation>
    <scope>NUCLEOTIDE SEQUENCE [LARGE SCALE GENOMIC DNA]</scope>
    <source>
        <strain evidence="1 2">NCTC12872</strain>
    </source>
</reference>
<dbReference type="InterPro" id="IPR025245">
    <property type="entry name" value="DUF4197"/>
</dbReference>
<gene>
    <name evidence="1" type="ORF">NCTC12872_00704</name>
</gene>
<dbReference type="PROSITE" id="PS51257">
    <property type="entry name" value="PROKAR_LIPOPROTEIN"/>
    <property type="match status" value="1"/>
</dbReference>
<organism evidence="1 2">
    <name type="scientific">Phocoenobacter uteri</name>
    <dbReference type="NCBI Taxonomy" id="146806"/>
    <lineage>
        <taxon>Bacteria</taxon>
        <taxon>Pseudomonadati</taxon>
        <taxon>Pseudomonadota</taxon>
        <taxon>Gammaproteobacteria</taxon>
        <taxon>Pasteurellales</taxon>
        <taxon>Pasteurellaceae</taxon>
        <taxon>Phocoenobacter</taxon>
    </lineage>
</organism>
<evidence type="ECO:0008006" key="3">
    <source>
        <dbReference type="Google" id="ProtNLM"/>
    </source>
</evidence>
<protein>
    <recommendedName>
        <fullName evidence="3">DUF4197 domain-containing protein</fullName>
    </recommendedName>
</protein>
<keyword evidence="2" id="KW-1185">Reference proteome</keyword>
<dbReference type="AlphaFoldDB" id="A0A379CAN6"/>
<dbReference type="Pfam" id="PF13852">
    <property type="entry name" value="DUF4197"/>
    <property type="match status" value="1"/>
</dbReference>
<name>A0A379CAN6_9PAST</name>
<accession>A0A379CAN6</accession>
<proteinExistence type="predicted"/>
<dbReference type="OrthoDB" id="5292580at2"/>
<dbReference type="Proteomes" id="UP000255417">
    <property type="component" value="Unassembled WGS sequence"/>
</dbReference>
<evidence type="ECO:0000313" key="2">
    <source>
        <dbReference type="Proteomes" id="UP000255417"/>
    </source>
</evidence>
<dbReference type="EMBL" id="UGTA01000001">
    <property type="protein sequence ID" value="SUB58737.1"/>
    <property type="molecule type" value="Genomic_DNA"/>
</dbReference>
<dbReference type="RefSeq" id="WP_115315248.1">
    <property type="nucleotide sequence ID" value="NZ_LWIF01000001.1"/>
</dbReference>
<sequence length="245" mass="27284">MKKIIIFTALTLISGCKNLDTLQVTQQVMQQLPSVMQQNTALSQGDIATALRQVLNNGVANQVTKLTAVNGFYNNKLAKIMLPKELQMVSDTLHKVGLGSLAEKGTKALNRSAEEAVKTATPIFVNAIQNIKFADAKNILMGQDNAATQYLQNQTYNQLYRQFTPVIKQSFSKVGADSIWQNIITQYNNIPFVKKVNPDLNDYVAQQALKGVFTMIAQEEKGIRNNVGLRNTKLLQQVFSLQDYK</sequence>